<evidence type="ECO:0000313" key="2">
    <source>
        <dbReference type="Proteomes" id="UP000309128"/>
    </source>
</evidence>
<dbReference type="Proteomes" id="UP000309128">
    <property type="component" value="Unassembled WGS sequence"/>
</dbReference>
<reference evidence="1 2" key="1">
    <citation type="submission" date="2019-05" db="EMBL/GenBank/DDBJ databases">
        <title>Draft genome sequence of Nonomuraea turkmeniaca DSM 43926.</title>
        <authorList>
            <person name="Saricaoglu S."/>
            <person name="Isik K."/>
        </authorList>
    </citation>
    <scope>NUCLEOTIDE SEQUENCE [LARGE SCALE GENOMIC DNA]</scope>
    <source>
        <strain evidence="1 2">DSM 43926</strain>
    </source>
</reference>
<proteinExistence type="predicted"/>
<organism evidence="1 2">
    <name type="scientific">Nonomuraea turkmeniaca</name>
    <dbReference type="NCBI Taxonomy" id="103838"/>
    <lineage>
        <taxon>Bacteria</taxon>
        <taxon>Bacillati</taxon>
        <taxon>Actinomycetota</taxon>
        <taxon>Actinomycetes</taxon>
        <taxon>Streptosporangiales</taxon>
        <taxon>Streptosporangiaceae</taxon>
        <taxon>Nonomuraea</taxon>
    </lineage>
</organism>
<dbReference type="OrthoDB" id="3661391at2"/>
<evidence type="ECO:0000313" key="1">
    <source>
        <dbReference type="EMBL" id="TMR22216.1"/>
    </source>
</evidence>
<sequence length="407" mass="44263">MPVGPDAARWVTRRSRRTVLVIVHTVTSGQRLLDVVGLLAADLRVQVVFTIGPDVFSNGVAELLRRIGGVTLPWHLAVREQFDLAICAAYGGIENIHAPLVVIPHGAGYNKLVSRRLDGGAVAARGVYGLSAQELVRDGTVVPSAIVLAHDAERGRLARSCPEAVAVAEVVGDASHDRLVASSCERRAYRRALRVRDEHELVAVTSTWGPGSLFGRHPGLLRRMLTELPRDRYRIAALLHPNIWFGHGIWQIRTWLADCLRYELALVPPEADWRGVLVAADHVVGDHGSAAVYGTVCGASVLLVGDAGDDVDPESAGGLLASTAPRLRLDQPLPAQLRWAAAHHHPGRHARVVARLTSAPGRFDRNMRRLMYRLMRLPQPLTVPRADPVPAPYLIGVSGHVAFKGRR</sequence>
<comment type="caution">
    <text evidence="1">The sequence shown here is derived from an EMBL/GenBank/DDBJ whole genome shotgun (WGS) entry which is preliminary data.</text>
</comment>
<accession>A0A5S4FNH0</accession>
<keyword evidence="2" id="KW-1185">Reference proteome</keyword>
<dbReference type="AlphaFoldDB" id="A0A5S4FNH0"/>
<name>A0A5S4FNH0_9ACTN</name>
<dbReference type="EMBL" id="VCKY01000032">
    <property type="protein sequence ID" value="TMR22216.1"/>
    <property type="molecule type" value="Genomic_DNA"/>
</dbReference>
<gene>
    <name evidence="1" type="ORF">ETD86_12280</name>
</gene>
<protein>
    <submittedName>
        <fullName evidence="1">Uncharacterized protein</fullName>
    </submittedName>
</protein>